<dbReference type="PROSITE" id="PS50088">
    <property type="entry name" value="ANK_REPEAT"/>
    <property type="match status" value="2"/>
</dbReference>
<dbReference type="InterPro" id="IPR002110">
    <property type="entry name" value="Ankyrin_rpt"/>
</dbReference>
<sequence>MAAQPTTETMAEDGLNLSSEKNMQIDYHSSDVVQFMIHKDTGSASAAVEDQPDLINWRDEKGWSLLHHAAWHGSSEVINSLVKAGAEVDLKDLVKGVTPLMAAAEKGQEEALKTLVKAGADVNATDSEGKGVVVRSGSSSVLRLLLDAGIDLDHRDSLG</sequence>
<name>A0A5B7D537_PORTR</name>
<keyword evidence="2" id="KW-0418">Kinase</keyword>
<proteinExistence type="predicted"/>
<dbReference type="Gene3D" id="1.25.40.20">
    <property type="entry name" value="Ankyrin repeat-containing domain"/>
    <property type="match status" value="1"/>
</dbReference>
<dbReference type="PANTHER" id="PTHR24176">
    <property type="entry name" value="ANKYRIN REPEAT DOMAIN-CONTAINING PROTEIN 31-RELATED"/>
    <property type="match status" value="1"/>
</dbReference>
<dbReference type="SUPFAM" id="SSF48403">
    <property type="entry name" value="Ankyrin repeat"/>
    <property type="match status" value="1"/>
</dbReference>
<feature type="repeat" description="ANK" evidence="1">
    <location>
        <begin position="61"/>
        <end position="93"/>
    </location>
</feature>
<dbReference type="InterPro" id="IPR036770">
    <property type="entry name" value="Ankyrin_rpt-contain_sf"/>
</dbReference>
<keyword evidence="1" id="KW-0040">ANK repeat</keyword>
<evidence type="ECO:0000313" key="2">
    <source>
        <dbReference type="EMBL" id="MPC15253.1"/>
    </source>
</evidence>
<dbReference type="PROSITE" id="PS50297">
    <property type="entry name" value="ANK_REP_REGION"/>
    <property type="match status" value="2"/>
</dbReference>
<dbReference type="OrthoDB" id="6351692at2759"/>
<dbReference type="EMBL" id="VSRR010000411">
    <property type="protein sequence ID" value="MPC15253.1"/>
    <property type="molecule type" value="Genomic_DNA"/>
</dbReference>
<dbReference type="AlphaFoldDB" id="A0A5B7D537"/>
<dbReference type="PANTHER" id="PTHR24176:SF14">
    <property type="entry name" value="ANKYRIN REPEAT DOMAIN-CONTAINING PROTEIN 31"/>
    <property type="match status" value="1"/>
</dbReference>
<reference evidence="2 3" key="1">
    <citation type="submission" date="2019-05" db="EMBL/GenBank/DDBJ databases">
        <title>Another draft genome of Portunus trituberculatus and its Hox gene families provides insights of decapod evolution.</title>
        <authorList>
            <person name="Jeong J.-H."/>
            <person name="Song I."/>
            <person name="Kim S."/>
            <person name="Choi T."/>
            <person name="Kim D."/>
            <person name="Ryu S."/>
            <person name="Kim W."/>
        </authorList>
    </citation>
    <scope>NUCLEOTIDE SEQUENCE [LARGE SCALE GENOMIC DNA]</scope>
    <source>
        <tissue evidence="2">Muscle</tissue>
    </source>
</reference>
<dbReference type="PRINTS" id="PR01415">
    <property type="entry name" value="ANKYRIN"/>
</dbReference>
<feature type="repeat" description="ANK" evidence="1">
    <location>
        <begin position="95"/>
        <end position="127"/>
    </location>
</feature>
<keyword evidence="3" id="KW-1185">Reference proteome</keyword>
<dbReference type="SMART" id="SM00248">
    <property type="entry name" value="ANK"/>
    <property type="match status" value="3"/>
</dbReference>
<comment type="caution">
    <text evidence="2">The sequence shown here is derived from an EMBL/GenBank/DDBJ whole genome shotgun (WGS) entry which is preliminary data.</text>
</comment>
<accession>A0A5B7D537</accession>
<gene>
    <name evidence="2" type="primary">DAPK1_1</name>
    <name evidence="2" type="ORF">E2C01_008039</name>
</gene>
<evidence type="ECO:0000256" key="1">
    <source>
        <dbReference type="PROSITE-ProRule" id="PRU00023"/>
    </source>
</evidence>
<dbReference type="Proteomes" id="UP000324222">
    <property type="component" value="Unassembled WGS sequence"/>
</dbReference>
<dbReference type="Pfam" id="PF12796">
    <property type="entry name" value="Ank_2"/>
    <property type="match status" value="1"/>
</dbReference>
<organism evidence="2 3">
    <name type="scientific">Portunus trituberculatus</name>
    <name type="common">Swimming crab</name>
    <name type="synonym">Neptunus trituberculatus</name>
    <dbReference type="NCBI Taxonomy" id="210409"/>
    <lineage>
        <taxon>Eukaryota</taxon>
        <taxon>Metazoa</taxon>
        <taxon>Ecdysozoa</taxon>
        <taxon>Arthropoda</taxon>
        <taxon>Crustacea</taxon>
        <taxon>Multicrustacea</taxon>
        <taxon>Malacostraca</taxon>
        <taxon>Eumalacostraca</taxon>
        <taxon>Eucarida</taxon>
        <taxon>Decapoda</taxon>
        <taxon>Pleocyemata</taxon>
        <taxon>Brachyura</taxon>
        <taxon>Eubrachyura</taxon>
        <taxon>Portunoidea</taxon>
        <taxon>Portunidae</taxon>
        <taxon>Portuninae</taxon>
        <taxon>Portunus</taxon>
    </lineage>
</organism>
<dbReference type="InterPro" id="IPR042334">
    <property type="entry name" value="ANKRD31"/>
</dbReference>
<dbReference type="GO" id="GO:0016301">
    <property type="term" value="F:kinase activity"/>
    <property type="evidence" value="ECO:0007669"/>
    <property type="project" value="UniProtKB-KW"/>
</dbReference>
<protein>
    <submittedName>
        <fullName evidence="2">Death-associated protein kinase 1</fullName>
    </submittedName>
</protein>
<evidence type="ECO:0000313" key="3">
    <source>
        <dbReference type="Proteomes" id="UP000324222"/>
    </source>
</evidence>
<keyword evidence="2" id="KW-0808">Transferase</keyword>